<dbReference type="VEuPathDB" id="VectorBase:HLOH_060246"/>
<dbReference type="PANTHER" id="PTHR11362">
    <property type="entry name" value="PHOSPHATIDYLETHANOLAMINE-BINDING PROTEIN"/>
    <property type="match status" value="1"/>
</dbReference>
<dbReference type="Pfam" id="PF01161">
    <property type="entry name" value="PBP"/>
    <property type="match status" value="1"/>
</dbReference>
<comment type="caution">
    <text evidence="1">The sequence shown here is derived from an EMBL/GenBank/DDBJ whole genome shotgun (WGS) entry which is preliminary data.</text>
</comment>
<dbReference type="PANTHER" id="PTHR11362:SF82">
    <property type="entry name" value="PHOSPHATIDYLETHANOLAMINE-BINDING PROTEIN 4"/>
    <property type="match status" value="1"/>
</dbReference>
<dbReference type="OMA" id="VYEQPQR"/>
<evidence type="ECO:0000313" key="1">
    <source>
        <dbReference type="EMBL" id="KAH9369532.1"/>
    </source>
</evidence>
<proteinExistence type="predicted"/>
<evidence type="ECO:0000313" key="2">
    <source>
        <dbReference type="Proteomes" id="UP000821853"/>
    </source>
</evidence>
<protein>
    <recommendedName>
        <fullName evidence="3">Phosphatidylethanolamine binding protein</fullName>
    </recommendedName>
</protein>
<dbReference type="EMBL" id="JABSTR010000005">
    <property type="protein sequence ID" value="KAH9369532.1"/>
    <property type="molecule type" value="Genomic_DNA"/>
</dbReference>
<dbReference type="InterPro" id="IPR035810">
    <property type="entry name" value="PEBP_euk"/>
</dbReference>
<dbReference type="OrthoDB" id="2506647at2759"/>
<organism evidence="1 2">
    <name type="scientific">Haemaphysalis longicornis</name>
    <name type="common">Bush tick</name>
    <dbReference type="NCBI Taxonomy" id="44386"/>
    <lineage>
        <taxon>Eukaryota</taxon>
        <taxon>Metazoa</taxon>
        <taxon>Ecdysozoa</taxon>
        <taxon>Arthropoda</taxon>
        <taxon>Chelicerata</taxon>
        <taxon>Arachnida</taxon>
        <taxon>Acari</taxon>
        <taxon>Parasitiformes</taxon>
        <taxon>Ixodida</taxon>
        <taxon>Ixodoidea</taxon>
        <taxon>Ixodidae</taxon>
        <taxon>Haemaphysalinae</taxon>
        <taxon>Haemaphysalis</taxon>
    </lineage>
</organism>
<dbReference type="InterPro" id="IPR036610">
    <property type="entry name" value="PEBP-like_sf"/>
</dbReference>
<reference evidence="1 2" key="1">
    <citation type="journal article" date="2020" name="Cell">
        <title>Large-Scale Comparative Analyses of Tick Genomes Elucidate Their Genetic Diversity and Vector Capacities.</title>
        <authorList>
            <consortium name="Tick Genome and Microbiome Consortium (TIGMIC)"/>
            <person name="Jia N."/>
            <person name="Wang J."/>
            <person name="Shi W."/>
            <person name="Du L."/>
            <person name="Sun Y."/>
            <person name="Zhan W."/>
            <person name="Jiang J.F."/>
            <person name="Wang Q."/>
            <person name="Zhang B."/>
            <person name="Ji P."/>
            <person name="Bell-Sakyi L."/>
            <person name="Cui X.M."/>
            <person name="Yuan T.T."/>
            <person name="Jiang B.G."/>
            <person name="Yang W.F."/>
            <person name="Lam T.T."/>
            <person name="Chang Q.C."/>
            <person name="Ding S.J."/>
            <person name="Wang X.J."/>
            <person name="Zhu J.G."/>
            <person name="Ruan X.D."/>
            <person name="Zhao L."/>
            <person name="Wei J.T."/>
            <person name="Ye R.Z."/>
            <person name="Que T.C."/>
            <person name="Du C.H."/>
            <person name="Zhou Y.H."/>
            <person name="Cheng J.X."/>
            <person name="Dai P.F."/>
            <person name="Guo W.B."/>
            <person name="Han X.H."/>
            <person name="Huang E.J."/>
            <person name="Li L.F."/>
            <person name="Wei W."/>
            <person name="Gao Y.C."/>
            <person name="Liu J.Z."/>
            <person name="Shao H.Z."/>
            <person name="Wang X."/>
            <person name="Wang C.C."/>
            <person name="Yang T.C."/>
            <person name="Huo Q.B."/>
            <person name="Li W."/>
            <person name="Chen H.Y."/>
            <person name="Chen S.E."/>
            <person name="Zhou L.G."/>
            <person name="Ni X.B."/>
            <person name="Tian J.H."/>
            <person name="Sheng Y."/>
            <person name="Liu T."/>
            <person name="Pan Y.S."/>
            <person name="Xia L.Y."/>
            <person name="Li J."/>
            <person name="Zhao F."/>
            <person name="Cao W.C."/>
        </authorList>
    </citation>
    <scope>NUCLEOTIDE SEQUENCE [LARGE SCALE GENOMIC DNA]</scope>
    <source>
        <strain evidence="1">HaeL-2018</strain>
    </source>
</reference>
<dbReference type="InterPro" id="IPR008914">
    <property type="entry name" value="PEBP"/>
</dbReference>
<evidence type="ECO:0008006" key="3">
    <source>
        <dbReference type="Google" id="ProtNLM"/>
    </source>
</evidence>
<dbReference type="CDD" id="cd00866">
    <property type="entry name" value="PEBP_euk"/>
    <property type="match status" value="1"/>
</dbReference>
<name>A0A9J6G501_HAELO</name>
<sequence>MGSPFEEQHVIPDVIDEVPPHTLRDGFLEERLQRSRRYSAVGAPTAACTEATRAGLSSIRTICVFCRAHPDAPSRENPRYREWHHWLVVNVPGTTVANGEILSEYIGACPPRGTGLHRYVIVVYKQPERLTCDEKRLTAHSGERRCNFKIRDFAKKYHLGAPVSANFYLAEYDEHVPKIYDQLSGD</sequence>
<dbReference type="Proteomes" id="UP000821853">
    <property type="component" value="Chromosome 3"/>
</dbReference>
<dbReference type="SUPFAM" id="SSF49777">
    <property type="entry name" value="PEBP-like"/>
    <property type="match status" value="1"/>
</dbReference>
<keyword evidence="2" id="KW-1185">Reference proteome</keyword>
<dbReference type="AlphaFoldDB" id="A0A9J6G501"/>
<dbReference type="Gene3D" id="3.90.280.10">
    <property type="entry name" value="PEBP-like"/>
    <property type="match status" value="1"/>
</dbReference>
<accession>A0A9J6G501</accession>
<gene>
    <name evidence="1" type="ORF">HPB48_019677</name>
</gene>